<reference evidence="2" key="1">
    <citation type="journal article" date="2020" name="Stud. Mycol.">
        <title>101 Dothideomycetes genomes: a test case for predicting lifestyles and emergence of pathogens.</title>
        <authorList>
            <person name="Haridas S."/>
            <person name="Albert R."/>
            <person name="Binder M."/>
            <person name="Bloem J."/>
            <person name="Labutti K."/>
            <person name="Salamov A."/>
            <person name="Andreopoulos B."/>
            <person name="Baker S."/>
            <person name="Barry K."/>
            <person name="Bills G."/>
            <person name="Bluhm B."/>
            <person name="Cannon C."/>
            <person name="Castanera R."/>
            <person name="Culley D."/>
            <person name="Daum C."/>
            <person name="Ezra D."/>
            <person name="Gonzalez J."/>
            <person name="Henrissat B."/>
            <person name="Kuo A."/>
            <person name="Liang C."/>
            <person name="Lipzen A."/>
            <person name="Lutzoni F."/>
            <person name="Magnuson J."/>
            <person name="Mondo S."/>
            <person name="Nolan M."/>
            <person name="Ohm R."/>
            <person name="Pangilinan J."/>
            <person name="Park H.-J."/>
            <person name="Ramirez L."/>
            <person name="Alfaro M."/>
            <person name="Sun H."/>
            <person name="Tritt A."/>
            <person name="Yoshinaga Y."/>
            <person name="Zwiers L.-H."/>
            <person name="Turgeon B."/>
            <person name="Goodwin S."/>
            <person name="Spatafora J."/>
            <person name="Crous P."/>
            <person name="Grigoriev I."/>
        </authorList>
    </citation>
    <scope>NUCLEOTIDE SEQUENCE</scope>
    <source>
        <strain evidence="2">CBS 627.86</strain>
    </source>
</reference>
<proteinExistence type="predicted"/>
<dbReference type="Proteomes" id="UP000799770">
    <property type="component" value="Unassembled WGS sequence"/>
</dbReference>
<dbReference type="AlphaFoldDB" id="A0A6A5ZEQ3"/>
<sequence length="80" mass="8486">MPHHPAEENTSSNIFDQVAKESSDSTASTHEHHDEQSSATSGGSIAANAHKANPGPVIAEDIGKPASKEELKKRAEELNK</sequence>
<dbReference type="EMBL" id="ML977320">
    <property type="protein sequence ID" value="KAF2116931.1"/>
    <property type="molecule type" value="Genomic_DNA"/>
</dbReference>
<organism evidence="2 3">
    <name type="scientific">Lophiotrema nucula</name>
    <dbReference type="NCBI Taxonomy" id="690887"/>
    <lineage>
        <taxon>Eukaryota</taxon>
        <taxon>Fungi</taxon>
        <taxon>Dikarya</taxon>
        <taxon>Ascomycota</taxon>
        <taxon>Pezizomycotina</taxon>
        <taxon>Dothideomycetes</taxon>
        <taxon>Pleosporomycetidae</taxon>
        <taxon>Pleosporales</taxon>
        <taxon>Lophiotremataceae</taxon>
        <taxon>Lophiotrema</taxon>
    </lineage>
</organism>
<evidence type="ECO:0000313" key="3">
    <source>
        <dbReference type="Proteomes" id="UP000799770"/>
    </source>
</evidence>
<evidence type="ECO:0000256" key="1">
    <source>
        <dbReference type="SAM" id="MobiDB-lite"/>
    </source>
</evidence>
<keyword evidence="3" id="KW-1185">Reference proteome</keyword>
<accession>A0A6A5ZEQ3</accession>
<gene>
    <name evidence="2" type="ORF">BDV96DRAFT_645330</name>
</gene>
<protein>
    <submittedName>
        <fullName evidence="2">Uncharacterized protein</fullName>
    </submittedName>
</protein>
<name>A0A6A5ZEQ3_9PLEO</name>
<feature type="compositionally biased region" description="Basic and acidic residues" evidence="1">
    <location>
        <begin position="61"/>
        <end position="80"/>
    </location>
</feature>
<dbReference type="OrthoDB" id="2532734at2759"/>
<evidence type="ECO:0000313" key="2">
    <source>
        <dbReference type="EMBL" id="KAF2116931.1"/>
    </source>
</evidence>
<feature type="compositionally biased region" description="Basic and acidic residues" evidence="1">
    <location>
        <begin position="18"/>
        <end position="36"/>
    </location>
</feature>
<feature type="region of interest" description="Disordered" evidence="1">
    <location>
        <begin position="1"/>
        <end position="80"/>
    </location>
</feature>